<evidence type="ECO:0000256" key="1">
    <source>
        <dbReference type="ARBA" id="ARBA00013260"/>
    </source>
</evidence>
<dbReference type="GeneID" id="135393827"/>
<evidence type="ECO:0000256" key="2">
    <source>
        <dbReference type="ARBA" id="ARBA00022801"/>
    </source>
</evidence>
<dbReference type="CDD" id="cd02430">
    <property type="entry name" value="PTH2"/>
    <property type="match status" value="1"/>
</dbReference>
<proteinExistence type="inferred from homology"/>
<comment type="similarity">
    <text evidence="3">Belongs to the PTH2 family.</text>
</comment>
<dbReference type="InterPro" id="IPR015940">
    <property type="entry name" value="UBA"/>
</dbReference>
<feature type="region of interest" description="Disordered" evidence="5">
    <location>
        <begin position="1"/>
        <end position="24"/>
    </location>
</feature>
<evidence type="ECO:0000256" key="4">
    <source>
        <dbReference type="ARBA" id="ARBA00048707"/>
    </source>
</evidence>
<dbReference type="Gene3D" id="1.10.8.10">
    <property type="entry name" value="DNA helicase RuvA subunit, C-terminal domain"/>
    <property type="match status" value="1"/>
</dbReference>
<dbReference type="PROSITE" id="PS50030">
    <property type="entry name" value="UBA"/>
    <property type="match status" value="1"/>
</dbReference>
<dbReference type="Gene3D" id="3.40.1490.10">
    <property type="entry name" value="Bit1"/>
    <property type="match status" value="1"/>
</dbReference>
<dbReference type="EMBL" id="GGLE01001910">
    <property type="protein sequence ID" value="MBY06036.1"/>
    <property type="molecule type" value="Transcribed_RNA"/>
</dbReference>
<dbReference type="PANTHER" id="PTHR12649:SF29">
    <property type="entry name" value="AMINOACYL-TRNA HYDROLASE"/>
    <property type="match status" value="1"/>
</dbReference>
<evidence type="ECO:0000256" key="5">
    <source>
        <dbReference type="SAM" id="MobiDB-lite"/>
    </source>
</evidence>
<dbReference type="SUPFAM" id="SSF46934">
    <property type="entry name" value="UBA-like"/>
    <property type="match status" value="1"/>
</dbReference>
<accession>A0A2R5L957</accession>
<evidence type="ECO:0000259" key="6">
    <source>
        <dbReference type="PROSITE" id="PS50030"/>
    </source>
</evidence>
<dbReference type="EC" id="3.1.1.29" evidence="1"/>
<organism evidence="7">
    <name type="scientific">Ornithodoros turicata</name>
    <dbReference type="NCBI Taxonomy" id="34597"/>
    <lineage>
        <taxon>Eukaryota</taxon>
        <taxon>Metazoa</taxon>
        <taxon>Ecdysozoa</taxon>
        <taxon>Arthropoda</taxon>
        <taxon>Chelicerata</taxon>
        <taxon>Arachnida</taxon>
        <taxon>Acari</taxon>
        <taxon>Parasitiformes</taxon>
        <taxon>Ixodida</taxon>
        <taxon>Ixodoidea</taxon>
        <taxon>Argasidae</taxon>
        <taxon>Ornithodorinae</taxon>
        <taxon>Ornithodoros</taxon>
    </lineage>
</organism>
<dbReference type="NCBIfam" id="TIGR00283">
    <property type="entry name" value="arch_pth2"/>
    <property type="match status" value="1"/>
</dbReference>
<name>A0A2R5L957_9ACAR</name>
<dbReference type="SMART" id="SM00165">
    <property type="entry name" value="UBA"/>
    <property type="match status" value="1"/>
</dbReference>
<evidence type="ECO:0000313" key="7">
    <source>
        <dbReference type="EMBL" id="MBY06036.1"/>
    </source>
</evidence>
<dbReference type="KEGG" id="oti:135393827"/>
<dbReference type="InterPro" id="IPR002833">
    <property type="entry name" value="PTH2"/>
</dbReference>
<dbReference type="Pfam" id="PF22562">
    <property type="entry name" value="UBA_7"/>
    <property type="match status" value="1"/>
</dbReference>
<dbReference type="InterPro" id="IPR023476">
    <property type="entry name" value="Pep_tRNA_hydro_II_dom_sf"/>
</dbReference>
<sequence length="210" mass="23044">MDEERQAGDGEENPTEPVARPQKWTPNENYLKVLLGMGITRNAAIKALYYTGNQGPDFAAAWIFENNDTDIDAPFDLEDLDESDTEDDDAPEMYKMVFAVNTALDMGTGKIAAQVAHACIGLHRLLLQDESKYANMLVLWEEFGETKVALKANSADHLLELEQKAMSLGLPTYLVQDAGRTQIAPGSVTVLGIMGRIDIVDQVTGGLRLL</sequence>
<dbReference type="GO" id="GO:0004045">
    <property type="term" value="F:peptidyl-tRNA hydrolase activity"/>
    <property type="evidence" value="ECO:0007669"/>
    <property type="project" value="UniProtKB-EC"/>
</dbReference>
<dbReference type="Pfam" id="PF01981">
    <property type="entry name" value="PTH2"/>
    <property type="match status" value="1"/>
</dbReference>
<protein>
    <recommendedName>
        <fullName evidence="1">peptidyl-tRNA hydrolase</fullName>
        <ecNumber evidence="1">3.1.1.29</ecNumber>
    </recommendedName>
</protein>
<dbReference type="RefSeq" id="XP_064480186.1">
    <property type="nucleotide sequence ID" value="XM_064624116.1"/>
</dbReference>
<evidence type="ECO:0000256" key="3">
    <source>
        <dbReference type="ARBA" id="ARBA00038050"/>
    </source>
</evidence>
<keyword evidence="2 7" id="KW-0378">Hydrolase</keyword>
<dbReference type="AlphaFoldDB" id="A0A2R5L957"/>
<dbReference type="FunFam" id="3.40.1490.10:FF:000002">
    <property type="entry name" value="Peptidyl-tRNA hydrolase 2, mitochondrial"/>
    <property type="match status" value="1"/>
</dbReference>
<dbReference type="PANTHER" id="PTHR12649">
    <property type="entry name" value="PEPTIDYL-TRNA HYDROLASE 2"/>
    <property type="match status" value="1"/>
</dbReference>
<reference evidence="7" key="1">
    <citation type="submission" date="2018-03" db="EMBL/GenBank/DDBJ databases">
        <title>The relapsing fever spirochete Borrelia turicatae persists in the highly oxidative environment of its soft-bodied tick vector.</title>
        <authorList>
            <person name="Bourret T.J."/>
            <person name="Boyle W.K."/>
            <person name="Valenzuela J.G."/>
            <person name="Oliveira F."/>
            <person name="Lopez J.E."/>
        </authorList>
    </citation>
    <scope>NUCLEOTIDE SEQUENCE</scope>
    <source>
        <strain evidence="7">Kansas strain/isolate</strain>
        <tissue evidence="7">Salivary glands</tissue>
    </source>
</reference>
<dbReference type="CDD" id="cd14296">
    <property type="entry name" value="UBA1_scUBP14_like"/>
    <property type="match status" value="1"/>
</dbReference>
<comment type="catalytic activity">
    <reaction evidence="4">
        <text>an N-acyl-L-alpha-aminoacyl-tRNA + H2O = an N-acyl-L-amino acid + a tRNA + H(+)</text>
        <dbReference type="Rhea" id="RHEA:54448"/>
        <dbReference type="Rhea" id="RHEA-COMP:10123"/>
        <dbReference type="Rhea" id="RHEA-COMP:13883"/>
        <dbReference type="ChEBI" id="CHEBI:15377"/>
        <dbReference type="ChEBI" id="CHEBI:15378"/>
        <dbReference type="ChEBI" id="CHEBI:59874"/>
        <dbReference type="ChEBI" id="CHEBI:78442"/>
        <dbReference type="ChEBI" id="CHEBI:138191"/>
        <dbReference type="EC" id="3.1.1.29"/>
    </reaction>
</comment>
<feature type="domain" description="UBA" evidence="6">
    <location>
        <begin position="25"/>
        <end position="66"/>
    </location>
</feature>
<dbReference type="InterPro" id="IPR009060">
    <property type="entry name" value="UBA-like_sf"/>
</dbReference>
<dbReference type="SUPFAM" id="SSF102462">
    <property type="entry name" value="Peptidyl-tRNA hydrolase II"/>
    <property type="match status" value="1"/>
</dbReference>
<dbReference type="GO" id="GO:0005829">
    <property type="term" value="C:cytosol"/>
    <property type="evidence" value="ECO:0007669"/>
    <property type="project" value="TreeGrafter"/>
</dbReference>